<evidence type="ECO:0000313" key="4">
    <source>
        <dbReference type="Proteomes" id="UP001629536"/>
    </source>
</evidence>
<sequence>MLIEMWSPAFKKEGEIREPIKFHLGLNVVMGMDNADNSIGKSSTLLAIDFIFGGTSYLKSVAVKKVGDHPIYFSFKFDKTYYFSRDTENSEKIIEYKNGYDVIDKTHTKDDYMDFLKDKYDLNNKGLSFRLGVSGFFRIAGKSNQDLDYPLKVYSSQSSEGALTTLIQLFDYYDDIEIYREKLTESKNKLKAFKEARKYNFISNLIGGQKQFELNAARIKELEYQLSQLQEDEENLRINSQDLENSKQKIKLKNQKLELEKLMLDKQRRLKLLDISLEYGLYPTEADVSSLQEFFPSVEVKKIFEIEKYHKKLAKILDSEFSNEKEQLTHELKQIEDVLQNTNIQLSEIGASTHLSADFLDKYTELTSTINALKEQNKAYLDENKLNKIKLDADKDLKRSIEEILVELQSIINAKMREFNDVLYPDVRKSPQITLKAYNSYSFHTPDDDGTGTKFKGVLVLDLAILYLTNLPMLAHDSLLFKNISDQAIAGLVKLYTQTAKLGKQVFIAIDKTASYGSETEKVLKDNTVLRLSDNGNELFGISWSKGANENES</sequence>
<comment type="caution">
    <text evidence="3">The sequence shown here is derived from an EMBL/GenBank/DDBJ whole genome shotgun (WGS) entry which is preliminary data.</text>
</comment>
<keyword evidence="1" id="KW-0175">Coiled coil</keyword>
<dbReference type="InterPro" id="IPR027417">
    <property type="entry name" value="P-loop_NTPase"/>
</dbReference>
<gene>
    <name evidence="3" type="ORF">ABGF40_05410</name>
</gene>
<feature type="domain" description="DUF2326" evidence="2">
    <location>
        <begin position="429"/>
        <end position="543"/>
    </location>
</feature>
<keyword evidence="4" id="KW-1185">Reference proteome</keyword>
<proteinExistence type="predicted"/>
<dbReference type="EMBL" id="JBFNFH010000012">
    <property type="protein sequence ID" value="MFM1525108.1"/>
    <property type="molecule type" value="Genomic_DNA"/>
</dbReference>
<reference evidence="3 4" key="1">
    <citation type="journal article" date="2024" name="Front. Microbiol.">
        <title>Pangenomic and biochemical analyses of Helcococcus ovis reveal widespread tetracycline resistance and a novel bacterial species, Helcococcus bovis.</title>
        <authorList>
            <person name="Cunha F."/>
            <person name="Zhai Y."/>
            <person name="Casaro S."/>
            <person name="Jones K.L."/>
            <person name="Hernandez M."/>
            <person name="Bisinotto R.S."/>
            <person name="Kariyawasam S."/>
            <person name="Brown M.B."/>
            <person name="Phillips A."/>
            <person name="Jeong K.C."/>
            <person name="Galvao K.N."/>
        </authorList>
    </citation>
    <scope>NUCLEOTIDE SEQUENCE [LARGE SCALE GENOMIC DNA]</scope>
    <source>
        <strain evidence="3 4">KG197</strain>
    </source>
</reference>
<feature type="coiled-coil region" evidence="1">
    <location>
        <begin position="325"/>
        <end position="383"/>
    </location>
</feature>
<evidence type="ECO:0000259" key="2">
    <source>
        <dbReference type="Pfam" id="PF10088"/>
    </source>
</evidence>
<accession>A0ABW9F7L0</accession>
<name>A0ABW9F7L0_9FIRM</name>
<dbReference type="RefSeq" id="WP_027972797.1">
    <property type="nucleotide sequence ID" value="NZ_JBFNFH010000012.1"/>
</dbReference>
<dbReference type="Proteomes" id="UP001629536">
    <property type="component" value="Unassembled WGS sequence"/>
</dbReference>
<protein>
    <submittedName>
        <fullName evidence="3">DUF2326 domain-containing protein</fullName>
    </submittedName>
</protein>
<dbReference type="InterPro" id="IPR018760">
    <property type="entry name" value="DUF2326"/>
</dbReference>
<organism evidence="3 4">
    <name type="scientific">Helcococcus bovis</name>
    <dbReference type="NCBI Taxonomy" id="3153252"/>
    <lineage>
        <taxon>Bacteria</taxon>
        <taxon>Bacillati</taxon>
        <taxon>Bacillota</taxon>
        <taxon>Tissierellia</taxon>
        <taxon>Tissierellales</taxon>
        <taxon>Peptoniphilaceae</taxon>
        <taxon>Helcococcus</taxon>
    </lineage>
</organism>
<dbReference type="Gene3D" id="3.40.50.300">
    <property type="entry name" value="P-loop containing nucleotide triphosphate hydrolases"/>
    <property type="match status" value="1"/>
</dbReference>
<feature type="coiled-coil region" evidence="1">
    <location>
        <begin position="176"/>
        <end position="269"/>
    </location>
</feature>
<dbReference type="Pfam" id="PF10088">
    <property type="entry name" value="DUF2326"/>
    <property type="match status" value="1"/>
</dbReference>
<evidence type="ECO:0000313" key="3">
    <source>
        <dbReference type="EMBL" id="MFM1525108.1"/>
    </source>
</evidence>
<evidence type="ECO:0000256" key="1">
    <source>
        <dbReference type="SAM" id="Coils"/>
    </source>
</evidence>